<evidence type="ECO:0000256" key="9">
    <source>
        <dbReference type="SAM" id="MobiDB-lite"/>
    </source>
</evidence>
<feature type="compositionally biased region" description="Basic and acidic residues" evidence="9">
    <location>
        <begin position="523"/>
        <end position="533"/>
    </location>
</feature>
<evidence type="ECO:0000256" key="8">
    <source>
        <dbReference type="SAM" id="Coils"/>
    </source>
</evidence>
<organism evidence="10 11">
    <name type="scientific">Xylaria multiplex</name>
    <dbReference type="NCBI Taxonomy" id="323545"/>
    <lineage>
        <taxon>Eukaryota</taxon>
        <taxon>Fungi</taxon>
        <taxon>Dikarya</taxon>
        <taxon>Ascomycota</taxon>
        <taxon>Pezizomycotina</taxon>
        <taxon>Sordariomycetes</taxon>
        <taxon>Xylariomycetidae</taxon>
        <taxon>Xylariales</taxon>
        <taxon>Xylariaceae</taxon>
        <taxon>Xylaria</taxon>
    </lineage>
</organism>
<dbReference type="AlphaFoldDB" id="A0A7C8NE71"/>
<accession>A0A7C8NE71</accession>
<dbReference type="PANTHER" id="PTHR39150:SF1">
    <property type="entry name" value="LARGE RIBOSOMAL SUBUNIT PROTEIN ML40"/>
    <property type="match status" value="1"/>
</dbReference>
<evidence type="ECO:0000313" key="11">
    <source>
        <dbReference type="Proteomes" id="UP000481858"/>
    </source>
</evidence>
<evidence type="ECO:0000256" key="2">
    <source>
        <dbReference type="ARBA" id="ARBA00009360"/>
    </source>
</evidence>
<feature type="coiled-coil region" evidence="8">
    <location>
        <begin position="568"/>
        <end position="595"/>
    </location>
</feature>
<keyword evidence="4" id="KW-0689">Ribosomal protein</keyword>
<comment type="caution">
    <text evidence="10">The sequence shown here is derived from an EMBL/GenBank/DDBJ whole genome shotgun (WGS) entry which is preliminary data.</text>
</comment>
<comment type="similarity">
    <text evidence="2">Belongs to the mitochondrion-specific ribosomal protein mL40 family.</text>
</comment>
<dbReference type="GO" id="GO:0005739">
    <property type="term" value="C:mitochondrion"/>
    <property type="evidence" value="ECO:0007669"/>
    <property type="project" value="UniProtKB-SubCell"/>
</dbReference>
<gene>
    <name evidence="10" type="ORF">GQX73_g132</name>
</gene>
<dbReference type="Gene3D" id="6.10.250.3440">
    <property type="match status" value="1"/>
</dbReference>
<evidence type="ECO:0000313" key="10">
    <source>
        <dbReference type="EMBL" id="KAF2973337.1"/>
    </source>
</evidence>
<dbReference type="InParanoid" id="A0A7C8NE71"/>
<evidence type="ECO:0000256" key="7">
    <source>
        <dbReference type="ARBA" id="ARBA00035192"/>
    </source>
</evidence>
<dbReference type="OrthoDB" id="4742917at2759"/>
<evidence type="ECO:0000256" key="5">
    <source>
        <dbReference type="ARBA" id="ARBA00023128"/>
    </source>
</evidence>
<dbReference type="InterPro" id="IPR042831">
    <property type="entry name" value="Ribosomal_mL40_fung"/>
</dbReference>
<dbReference type="Pfam" id="PF09812">
    <property type="entry name" value="MRP-L28"/>
    <property type="match status" value="1"/>
</dbReference>
<evidence type="ECO:0000256" key="3">
    <source>
        <dbReference type="ARBA" id="ARBA00022946"/>
    </source>
</evidence>
<name>A0A7C8NE71_9PEZI</name>
<dbReference type="GO" id="GO:0005840">
    <property type="term" value="C:ribosome"/>
    <property type="evidence" value="ECO:0007669"/>
    <property type="project" value="UniProtKB-KW"/>
</dbReference>
<evidence type="ECO:0000256" key="1">
    <source>
        <dbReference type="ARBA" id="ARBA00004173"/>
    </source>
</evidence>
<evidence type="ECO:0000256" key="4">
    <source>
        <dbReference type="ARBA" id="ARBA00022980"/>
    </source>
</evidence>
<proteinExistence type="inferred from homology"/>
<keyword evidence="11" id="KW-1185">Reference proteome</keyword>
<comment type="subcellular location">
    <subcellularLocation>
        <location evidence="1">Mitochondrion</location>
    </subcellularLocation>
</comment>
<sequence>MSSPEMSCDPPGAAQIIPNGYLSIYSPTDHMITEQFYIPKTAYIEGLGEGTTETSWSTYLRRHNYCSAFMPLRGTERGRYRSIIEKSEAREIEKRQLAVETRAIILEAHSVVQRLLKTSKHYVSGGFSLSRLDEYITQPTRHTRQHPDFHKGHYKTEFGVFKACIIASEDWYLGHRPGDPIVHIKQNPVNRGTIPQGDMFYIPELAGGEDGDEIEIYPTRFEGVVPFNTLELYTRFVRYAFPSFVRMAIAAIGFDPRNPDYEVSGWTEAVDYIRTLEFEELLEDIAKILKLLRRIWAIKYGINTHNYPGFLKAQIATSISSLREMGWLMSRLGFDAPRLVNKAYWDDCKGLLEDFTGRDAILLAQEYFDITLANETRELLNNGDVDNVLFYKGKRMKFEDLYDTRGPGPEVGLQYCEDLRNVAAKYLSSEAYSQWLSQNPARKTSTATASTAGTKKGQRPGTNQDQDQDQDHDHPPVPSKKRSKAQDTSPQKRRRKQDGQGAKSVVPAKGSKKPGKKSKRKGKGDEPDPRIENLKASMPRTVPAPLRFARNRALRHWTIHRAWLLYQRKERERQAHELERMYQSMHNACEELRKTSGPGTREEGYLYRVAMEKHGMYGHNAVPIEYARPQTETPPRQAWNHEWTR</sequence>
<feature type="compositionally biased region" description="Low complexity" evidence="9">
    <location>
        <begin position="443"/>
        <end position="455"/>
    </location>
</feature>
<feature type="region of interest" description="Disordered" evidence="9">
    <location>
        <begin position="436"/>
        <end position="538"/>
    </location>
</feature>
<protein>
    <recommendedName>
        <fullName evidence="7">Large ribosomal subunit protein mL40</fullName>
    </recommendedName>
</protein>
<dbReference type="GO" id="GO:1990904">
    <property type="term" value="C:ribonucleoprotein complex"/>
    <property type="evidence" value="ECO:0007669"/>
    <property type="project" value="UniProtKB-KW"/>
</dbReference>
<dbReference type="Proteomes" id="UP000481858">
    <property type="component" value="Unassembled WGS sequence"/>
</dbReference>
<evidence type="ECO:0000256" key="6">
    <source>
        <dbReference type="ARBA" id="ARBA00023274"/>
    </source>
</evidence>
<dbReference type="GO" id="GO:0032543">
    <property type="term" value="P:mitochondrial translation"/>
    <property type="evidence" value="ECO:0007669"/>
    <property type="project" value="InterPro"/>
</dbReference>
<dbReference type="PANTHER" id="PTHR39150">
    <property type="entry name" value="54S RIBOSOMAL PROTEIN L28, MITOCHONDRIAL"/>
    <property type="match status" value="1"/>
</dbReference>
<feature type="compositionally biased region" description="Basic residues" evidence="9">
    <location>
        <begin position="510"/>
        <end position="522"/>
    </location>
</feature>
<keyword evidence="6" id="KW-0687">Ribonucleoprotein</keyword>
<reference evidence="10 11" key="1">
    <citation type="submission" date="2019-12" db="EMBL/GenBank/DDBJ databases">
        <title>Draft genome sequence of the ascomycete Xylaria multiplex DSM 110363.</title>
        <authorList>
            <person name="Buettner E."/>
            <person name="Kellner H."/>
        </authorList>
    </citation>
    <scope>NUCLEOTIDE SEQUENCE [LARGE SCALE GENOMIC DNA]</scope>
    <source>
        <strain evidence="10 11">DSM 110363</strain>
    </source>
</reference>
<dbReference type="GO" id="GO:0003735">
    <property type="term" value="F:structural constituent of ribosome"/>
    <property type="evidence" value="ECO:0007669"/>
    <property type="project" value="InterPro"/>
</dbReference>
<keyword evidence="5" id="KW-0496">Mitochondrion</keyword>
<keyword evidence="8" id="KW-0175">Coiled coil</keyword>
<dbReference type="EMBL" id="WUBL01000001">
    <property type="protein sequence ID" value="KAF2973337.1"/>
    <property type="molecule type" value="Genomic_DNA"/>
</dbReference>
<keyword evidence="3" id="KW-0809">Transit peptide</keyword>
<dbReference type="InterPro" id="IPR019192">
    <property type="entry name" value="Ribosomal_mL40"/>
</dbReference>